<name>A0A4R2LGV1_9FIRM</name>
<keyword evidence="1 3" id="KW-0963">Cytoplasm</keyword>
<dbReference type="InterPro" id="IPR003728">
    <property type="entry name" value="Ribosome_maturation_RimP"/>
</dbReference>
<evidence type="ECO:0000259" key="4">
    <source>
        <dbReference type="Pfam" id="PF02576"/>
    </source>
</evidence>
<dbReference type="RefSeq" id="WP_132092406.1">
    <property type="nucleotide sequence ID" value="NZ_JANKAQ010000010.1"/>
</dbReference>
<proteinExistence type="inferred from homology"/>
<keyword evidence="2 3" id="KW-0690">Ribosome biogenesis</keyword>
<evidence type="ECO:0000256" key="2">
    <source>
        <dbReference type="ARBA" id="ARBA00022517"/>
    </source>
</evidence>
<dbReference type="InterPro" id="IPR036847">
    <property type="entry name" value="RimP_C_sf"/>
</dbReference>
<feature type="domain" description="Ribosome maturation factor RimP C-terminal" evidence="5">
    <location>
        <begin position="88"/>
        <end position="150"/>
    </location>
</feature>
<dbReference type="HAMAP" id="MF_01077">
    <property type="entry name" value="RimP"/>
    <property type="match status" value="1"/>
</dbReference>
<dbReference type="Pfam" id="PF17384">
    <property type="entry name" value="DUF150_C"/>
    <property type="match status" value="1"/>
</dbReference>
<evidence type="ECO:0000256" key="3">
    <source>
        <dbReference type="HAMAP-Rule" id="MF_01077"/>
    </source>
</evidence>
<dbReference type="GO" id="GO:0005829">
    <property type="term" value="C:cytosol"/>
    <property type="evidence" value="ECO:0007669"/>
    <property type="project" value="TreeGrafter"/>
</dbReference>
<dbReference type="EMBL" id="SLXA01000009">
    <property type="protein sequence ID" value="TCO84184.1"/>
    <property type="molecule type" value="Genomic_DNA"/>
</dbReference>
<keyword evidence="7" id="KW-1185">Reference proteome</keyword>
<dbReference type="PANTHER" id="PTHR33867:SF1">
    <property type="entry name" value="RIBOSOME MATURATION FACTOR RIMP"/>
    <property type="match status" value="1"/>
</dbReference>
<protein>
    <recommendedName>
        <fullName evidence="3">Ribosome maturation factor RimP</fullName>
    </recommendedName>
</protein>
<evidence type="ECO:0000313" key="7">
    <source>
        <dbReference type="Proteomes" id="UP000295711"/>
    </source>
</evidence>
<accession>A0A4R2LGV1</accession>
<gene>
    <name evidence="3" type="primary">rimP</name>
    <name evidence="6" type="ORF">EV212_10977</name>
</gene>
<dbReference type="Gene3D" id="3.30.300.70">
    <property type="entry name" value="RimP-like superfamily, N-terminal"/>
    <property type="match status" value="1"/>
</dbReference>
<dbReference type="InterPro" id="IPR028989">
    <property type="entry name" value="RimP_N"/>
</dbReference>
<dbReference type="FunFam" id="3.30.300.70:FF:000001">
    <property type="entry name" value="Ribosome maturation factor RimP"/>
    <property type="match status" value="1"/>
</dbReference>
<comment type="caution">
    <text evidence="6">The sequence shown here is derived from an EMBL/GenBank/DDBJ whole genome shotgun (WGS) entry which is preliminary data.</text>
</comment>
<dbReference type="OrthoDB" id="9805006at2"/>
<dbReference type="SUPFAM" id="SSF75420">
    <property type="entry name" value="YhbC-like, N-terminal domain"/>
    <property type="match status" value="1"/>
</dbReference>
<dbReference type="InterPro" id="IPR035956">
    <property type="entry name" value="RimP_N_sf"/>
</dbReference>
<organism evidence="6 7">
    <name type="scientific">Frisingicoccus caecimuris</name>
    <dbReference type="NCBI Taxonomy" id="1796636"/>
    <lineage>
        <taxon>Bacteria</taxon>
        <taxon>Bacillati</taxon>
        <taxon>Bacillota</taxon>
        <taxon>Clostridia</taxon>
        <taxon>Lachnospirales</taxon>
        <taxon>Lachnospiraceae</taxon>
        <taxon>Frisingicoccus</taxon>
    </lineage>
</organism>
<dbReference type="NCBIfam" id="NF000928">
    <property type="entry name" value="PRK00092.1-2"/>
    <property type="match status" value="1"/>
</dbReference>
<dbReference type="AlphaFoldDB" id="A0A4R2LGV1"/>
<dbReference type="SUPFAM" id="SSF74942">
    <property type="entry name" value="YhbC-like, C-terminal domain"/>
    <property type="match status" value="1"/>
</dbReference>
<dbReference type="Proteomes" id="UP000295711">
    <property type="component" value="Unassembled WGS sequence"/>
</dbReference>
<sequence length="154" mass="18075">MAKKDYESRTEALIQPMIDEHHFELVDVEWVKEGANWYLRVFIDKEGGITVDDCELISRAFEEILDKEDYISENYIFEVSSPGLDRPLKKEKDFARSIGKDVEIKLYKALNKEKEFVGVLTDYDKETITIELDDESIMVFDRSDVALIRLAFFY</sequence>
<evidence type="ECO:0000313" key="6">
    <source>
        <dbReference type="EMBL" id="TCO84184.1"/>
    </source>
</evidence>
<dbReference type="Gene3D" id="2.30.30.180">
    <property type="entry name" value="Ribosome maturation factor RimP, C-terminal domain"/>
    <property type="match status" value="1"/>
</dbReference>
<comment type="function">
    <text evidence="3">Required for maturation of 30S ribosomal subunits.</text>
</comment>
<comment type="similarity">
    <text evidence="3">Belongs to the RimP family.</text>
</comment>
<evidence type="ECO:0000259" key="5">
    <source>
        <dbReference type="Pfam" id="PF17384"/>
    </source>
</evidence>
<evidence type="ECO:0000256" key="1">
    <source>
        <dbReference type="ARBA" id="ARBA00022490"/>
    </source>
</evidence>
<feature type="domain" description="Ribosome maturation factor RimP N-terminal" evidence="4">
    <location>
        <begin position="13"/>
        <end position="85"/>
    </location>
</feature>
<comment type="subcellular location">
    <subcellularLocation>
        <location evidence="3">Cytoplasm</location>
    </subcellularLocation>
</comment>
<dbReference type="GO" id="GO:0006412">
    <property type="term" value="P:translation"/>
    <property type="evidence" value="ECO:0007669"/>
    <property type="project" value="TreeGrafter"/>
</dbReference>
<dbReference type="CDD" id="cd01734">
    <property type="entry name" value="YlxS_C"/>
    <property type="match status" value="1"/>
</dbReference>
<dbReference type="PANTHER" id="PTHR33867">
    <property type="entry name" value="RIBOSOME MATURATION FACTOR RIMP"/>
    <property type="match status" value="1"/>
</dbReference>
<dbReference type="GO" id="GO:0000028">
    <property type="term" value="P:ribosomal small subunit assembly"/>
    <property type="evidence" value="ECO:0007669"/>
    <property type="project" value="TreeGrafter"/>
</dbReference>
<dbReference type="Pfam" id="PF02576">
    <property type="entry name" value="RimP_N"/>
    <property type="match status" value="1"/>
</dbReference>
<dbReference type="InterPro" id="IPR028998">
    <property type="entry name" value="RimP_C"/>
</dbReference>
<reference evidence="6 7" key="1">
    <citation type="submission" date="2019-03" db="EMBL/GenBank/DDBJ databases">
        <title>Genomic Encyclopedia of Type Strains, Phase IV (KMG-IV): sequencing the most valuable type-strain genomes for metagenomic binning, comparative biology and taxonomic classification.</title>
        <authorList>
            <person name="Goeker M."/>
        </authorList>
    </citation>
    <scope>NUCLEOTIDE SEQUENCE [LARGE SCALE GENOMIC DNA]</scope>
    <source>
        <strain evidence="6 7">DSM 28559</strain>
    </source>
</reference>